<name>A0A9Q8V8P6_9HYPO</name>
<protein>
    <submittedName>
        <fullName evidence="2">Uncharacterized protein</fullName>
    </submittedName>
</protein>
<keyword evidence="3" id="KW-1185">Reference proteome</keyword>
<feature type="region of interest" description="Disordered" evidence="1">
    <location>
        <begin position="102"/>
        <end position="122"/>
    </location>
</feature>
<dbReference type="AlphaFoldDB" id="A0A9Q8V8P6"/>
<accession>A0A9Q8V8P6</accession>
<evidence type="ECO:0000313" key="3">
    <source>
        <dbReference type="Proteomes" id="UP000829364"/>
    </source>
</evidence>
<sequence>MDWQEATRPPFVSDNTIRTWKSDCAYIQSEDVPGQGDDAHHKQDFHMELTSTAPSTKLLLADNLDRQPEHATFGAVPFSASRHVRLRASPQYRQGLDKELTDDAHHHHHHHHQPRLPRAGAEDRTVTAALVGGTTTHPPAMAWPGLALKDGKRA</sequence>
<gene>
    <name evidence="2" type="ORF">JDV02_002485</name>
</gene>
<dbReference type="EMBL" id="CP086355">
    <property type="protein sequence ID" value="UNI16007.1"/>
    <property type="molecule type" value="Genomic_DNA"/>
</dbReference>
<evidence type="ECO:0000256" key="1">
    <source>
        <dbReference type="SAM" id="MobiDB-lite"/>
    </source>
</evidence>
<reference evidence="2" key="1">
    <citation type="submission" date="2021-11" db="EMBL/GenBank/DDBJ databases">
        <title>Purpureocillium_takamizusanense_genome.</title>
        <authorList>
            <person name="Nguyen N.-H."/>
        </authorList>
    </citation>
    <scope>NUCLEOTIDE SEQUENCE</scope>
    <source>
        <strain evidence="2">PT3</strain>
    </source>
</reference>
<dbReference type="Proteomes" id="UP000829364">
    <property type="component" value="Chromosome 2"/>
</dbReference>
<dbReference type="KEGG" id="ptkz:JDV02_002485"/>
<feature type="compositionally biased region" description="Basic residues" evidence="1">
    <location>
        <begin position="106"/>
        <end position="115"/>
    </location>
</feature>
<evidence type="ECO:0000313" key="2">
    <source>
        <dbReference type="EMBL" id="UNI16007.1"/>
    </source>
</evidence>
<dbReference type="GeneID" id="72064446"/>
<organism evidence="2 3">
    <name type="scientific">Purpureocillium takamizusanense</name>
    <dbReference type="NCBI Taxonomy" id="2060973"/>
    <lineage>
        <taxon>Eukaryota</taxon>
        <taxon>Fungi</taxon>
        <taxon>Dikarya</taxon>
        <taxon>Ascomycota</taxon>
        <taxon>Pezizomycotina</taxon>
        <taxon>Sordariomycetes</taxon>
        <taxon>Hypocreomycetidae</taxon>
        <taxon>Hypocreales</taxon>
        <taxon>Ophiocordycipitaceae</taxon>
        <taxon>Purpureocillium</taxon>
    </lineage>
</organism>
<dbReference type="RefSeq" id="XP_047839488.1">
    <property type="nucleotide sequence ID" value="XM_047983517.1"/>
</dbReference>
<proteinExistence type="predicted"/>